<dbReference type="RefSeq" id="WP_186460715.1">
    <property type="nucleotide sequence ID" value="NZ_CAWQOS010000007.1"/>
</dbReference>
<keyword evidence="3" id="KW-1185">Reference proteome</keyword>
<comment type="caution">
    <text evidence="2">The sequence shown here is derived from an EMBL/GenBank/DDBJ whole genome shotgun (WGS) entry which is preliminary data.</text>
</comment>
<accession>A0A9X0UI91</accession>
<dbReference type="AlphaFoldDB" id="A0A9X0UI91"/>
<organism evidence="2 3">
    <name type="scientific">Vibrio metschnikovii</name>
    <dbReference type="NCBI Taxonomy" id="28172"/>
    <lineage>
        <taxon>Bacteria</taxon>
        <taxon>Pseudomonadati</taxon>
        <taxon>Pseudomonadota</taxon>
        <taxon>Gammaproteobacteria</taxon>
        <taxon>Vibrionales</taxon>
        <taxon>Vibrionaceae</taxon>
        <taxon>Vibrio</taxon>
    </lineage>
</organism>
<proteinExistence type="predicted"/>
<dbReference type="EMBL" id="JACRUP010000003">
    <property type="protein sequence ID" value="MBC5850774.1"/>
    <property type="molecule type" value="Genomic_DNA"/>
</dbReference>
<evidence type="ECO:0000313" key="3">
    <source>
        <dbReference type="Proteomes" id="UP000615796"/>
    </source>
</evidence>
<feature type="compositionally biased region" description="Low complexity" evidence="1">
    <location>
        <begin position="28"/>
        <end position="44"/>
    </location>
</feature>
<evidence type="ECO:0000256" key="1">
    <source>
        <dbReference type="SAM" id="MobiDB-lite"/>
    </source>
</evidence>
<evidence type="ECO:0000313" key="2">
    <source>
        <dbReference type="EMBL" id="MBC5850774.1"/>
    </source>
</evidence>
<feature type="region of interest" description="Disordered" evidence="1">
    <location>
        <begin position="1"/>
        <end position="45"/>
    </location>
</feature>
<gene>
    <name evidence="2" type="ORF">H8Q88_07330</name>
</gene>
<reference evidence="2" key="1">
    <citation type="submission" date="2020-08" db="EMBL/GenBank/DDBJ databases">
        <title>Genome Sequencing and Pan-Genome Analysis of Migratory bird Vibrio Strains, Inner Mongolia.</title>
        <authorList>
            <person name="Zheng L."/>
        </authorList>
    </citation>
    <scope>NUCLEOTIDE SEQUENCE</scope>
    <source>
        <strain evidence="2">M13F</strain>
    </source>
</reference>
<protein>
    <submittedName>
        <fullName evidence="2">Chromosome partitioning protein ParA</fullName>
    </submittedName>
</protein>
<dbReference type="Proteomes" id="UP000615796">
    <property type="component" value="Unassembled WGS sequence"/>
</dbReference>
<sequence length="102" mass="11165">MVAINGSLNGLPPGRITNTQRASKAKKNQVSQSSSSGASTSKVAEAVAHSIRQMDSADIHRAQLHYDLPEGRARKAMEEYLDIMNHAKKEELTQMLGVDLYI</sequence>
<name>A0A9X0UI91_VIBME</name>